<feature type="domain" description="Peptidase S54 rhomboid" evidence="6">
    <location>
        <begin position="56"/>
        <end position="223"/>
    </location>
</feature>
<feature type="transmembrane region" description="Helical" evidence="5">
    <location>
        <begin position="20"/>
        <end position="38"/>
    </location>
</feature>
<dbReference type="Pfam" id="PF01694">
    <property type="entry name" value="Rhomboid"/>
    <property type="match status" value="1"/>
</dbReference>
<dbReference type="RefSeq" id="WP_311950145.1">
    <property type="nucleotide sequence ID" value="NZ_JAVLVU010000001.1"/>
</dbReference>
<keyword evidence="2 5" id="KW-0812">Transmembrane</keyword>
<sequence>MSMYRQGPFDNITPVVKNILILNVIFFIATYALTSVGIDLRAILAAHYPGSPYFRPWQIITYLFMHADIFHIFSNMLGLLFIGPLLEQTFGSKRFFNYYFITGIGALAMQIGVQAIEVYNITGSVRISQDFMPTNISDAYTLGGIYKGVILGASGSIFGLMMGIFLLYPNLEVYLYLTPVKVKYFVPIYFLIEIYQGLRPTPGDSVAHYAHIGGALFGFILIKLWGYKNRNNFY</sequence>
<evidence type="ECO:0000256" key="1">
    <source>
        <dbReference type="ARBA" id="ARBA00004141"/>
    </source>
</evidence>
<keyword evidence="4 5" id="KW-0472">Membrane</keyword>
<organism evidence="7 8">
    <name type="scientific">Mucilaginibacter terrae</name>
    <dbReference type="NCBI Taxonomy" id="1955052"/>
    <lineage>
        <taxon>Bacteria</taxon>
        <taxon>Pseudomonadati</taxon>
        <taxon>Bacteroidota</taxon>
        <taxon>Sphingobacteriia</taxon>
        <taxon>Sphingobacteriales</taxon>
        <taxon>Sphingobacteriaceae</taxon>
        <taxon>Mucilaginibacter</taxon>
    </lineage>
</organism>
<evidence type="ECO:0000313" key="7">
    <source>
        <dbReference type="EMBL" id="MDT3403287.1"/>
    </source>
</evidence>
<dbReference type="InterPro" id="IPR035952">
    <property type="entry name" value="Rhomboid-like_sf"/>
</dbReference>
<keyword evidence="7" id="KW-0645">Protease</keyword>
<feature type="transmembrane region" description="Helical" evidence="5">
    <location>
        <begin position="59"/>
        <end position="86"/>
    </location>
</feature>
<keyword evidence="8" id="KW-1185">Reference proteome</keyword>
<accession>A0ABU3GU38</accession>
<name>A0ABU3GU38_9SPHI</name>
<dbReference type="PANTHER" id="PTHR43066">
    <property type="entry name" value="RHOMBOID-RELATED PROTEIN"/>
    <property type="match status" value="1"/>
</dbReference>
<evidence type="ECO:0000256" key="2">
    <source>
        <dbReference type="ARBA" id="ARBA00022692"/>
    </source>
</evidence>
<keyword evidence="3 5" id="KW-1133">Transmembrane helix</keyword>
<comment type="caution">
    <text evidence="7">The sequence shown here is derived from an EMBL/GenBank/DDBJ whole genome shotgun (WGS) entry which is preliminary data.</text>
</comment>
<evidence type="ECO:0000256" key="4">
    <source>
        <dbReference type="ARBA" id="ARBA00023136"/>
    </source>
</evidence>
<feature type="transmembrane region" description="Helical" evidence="5">
    <location>
        <begin position="206"/>
        <end position="226"/>
    </location>
</feature>
<proteinExistence type="predicted"/>
<gene>
    <name evidence="7" type="ORF">QE417_002359</name>
</gene>
<evidence type="ECO:0000259" key="6">
    <source>
        <dbReference type="Pfam" id="PF01694"/>
    </source>
</evidence>
<comment type="subcellular location">
    <subcellularLocation>
        <location evidence="1">Membrane</location>
        <topology evidence="1">Multi-pass membrane protein</topology>
    </subcellularLocation>
</comment>
<dbReference type="PANTHER" id="PTHR43066:SF11">
    <property type="entry name" value="PEPTIDASE S54 RHOMBOID DOMAIN-CONTAINING PROTEIN"/>
    <property type="match status" value="1"/>
</dbReference>
<feature type="transmembrane region" description="Helical" evidence="5">
    <location>
        <begin position="98"/>
        <end position="119"/>
    </location>
</feature>
<dbReference type="GO" id="GO:0006508">
    <property type="term" value="P:proteolysis"/>
    <property type="evidence" value="ECO:0007669"/>
    <property type="project" value="UniProtKB-KW"/>
</dbReference>
<feature type="transmembrane region" description="Helical" evidence="5">
    <location>
        <begin position="140"/>
        <end position="168"/>
    </location>
</feature>
<dbReference type="EMBL" id="JAVLVU010000001">
    <property type="protein sequence ID" value="MDT3403287.1"/>
    <property type="molecule type" value="Genomic_DNA"/>
</dbReference>
<dbReference type="InterPro" id="IPR022764">
    <property type="entry name" value="Peptidase_S54_rhomboid_dom"/>
</dbReference>
<protein>
    <submittedName>
        <fullName evidence="7">Membrane associated rhomboid family serine protease</fullName>
    </submittedName>
</protein>
<evidence type="ECO:0000256" key="5">
    <source>
        <dbReference type="SAM" id="Phobius"/>
    </source>
</evidence>
<dbReference type="Proteomes" id="UP001258315">
    <property type="component" value="Unassembled WGS sequence"/>
</dbReference>
<dbReference type="Gene3D" id="1.20.1540.10">
    <property type="entry name" value="Rhomboid-like"/>
    <property type="match status" value="1"/>
</dbReference>
<reference evidence="8" key="1">
    <citation type="submission" date="2023-07" db="EMBL/GenBank/DDBJ databases">
        <title>Functional and genomic diversity of the sorghum phyllosphere microbiome.</title>
        <authorList>
            <person name="Shade A."/>
        </authorList>
    </citation>
    <scope>NUCLEOTIDE SEQUENCE [LARGE SCALE GENOMIC DNA]</scope>
    <source>
        <strain evidence="8">SORGH_AS_0422</strain>
    </source>
</reference>
<dbReference type="GO" id="GO:0008233">
    <property type="term" value="F:peptidase activity"/>
    <property type="evidence" value="ECO:0007669"/>
    <property type="project" value="UniProtKB-KW"/>
</dbReference>
<evidence type="ECO:0000256" key="3">
    <source>
        <dbReference type="ARBA" id="ARBA00022989"/>
    </source>
</evidence>
<dbReference type="SUPFAM" id="SSF144091">
    <property type="entry name" value="Rhomboid-like"/>
    <property type="match status" value="1"/>
</dbReference>
<keyword evidence="7" id="KW-0378">Hydrolase</keyword>
<evidence type="ECO:0000313" key="8">
    <source>
        <dbReference type="Proteomes" id="UP001258315"/>
    </source>
</evidence>